<proteinExistence type="predicted"/>
<gene>
    <name evidence="1" type="ORF">FGO68_gene9684</name>
</gene>
<evidence type="ECO:0000313" key="2">
    <source>
        <dbReference type="Proteomes" id="UP000785679"/>
    </source>
</evidence>
<keyword evidence="2" id="KW-1185">Reference proteome</keyword>
<name>A0A8J8NY73_HALGN</name>
<organism evidence="1 2">
    <name type="scientific">Halteria grandinella</name>
    <dbReference type="NCBI Taxonomy" id="5974"/>
    <lineage>
        <taxon>Eukaryota</taxon>
        <taxon>Sar</taxon>
        <taxon>Alveolata</taxon>
        <taxon>Ciliophora</taxon>
        <taxon>Intramacronucleata</taxon>
        <taxon>Spirotrichea</taxon>
        <taxon>Stichotrichia</taxon>
        <taxon>Sporadotrichida</taxon>
        <taxon>Halteriidae</taxon>
        <taxon>Halteria</taxon>
    </lineage>
</organism>
<dbReference type="EMBL" id="RRYP01005037">
    <property type="protein sequence ID" value="TNV82374.1"/>
    <property type="molecule type" value="Genomic_DNA"/>
</dbReference>
<accession>A0A8J8NY73</accession>
<evidence type="ECO:0000313" key="1">
    <source>
        <dbReference type="EMBL" id="TNV82374.1"/>
    </source>
</evidence>
<dbReference type="AlphaFoldDB" id="A0A8J8NY73"/>
<comment type="caution">
    <text evidence="1">The sequence shown here is derived from an EMBL/GenBank/DDBJ whole genome shotgun (WGS) entry which is preliminary data.</text>
</comment>
<reference evidence="1" key="1">
    <citation type="submission" date="2019-06" db="EMBL/GenBank/DDBJ databases">
        <authorList>
            <person name="Zheng W."/>
        </authorList>
    </citation>
    <scope>NUCLEOTIDE SEQUENCE</scope>
    <source>
        <strain evidence="1">QDHG01</strain>
    </source>
</reference>
<sequence length="725" mass="85466">MGCTQAVQSIRKSTGFQHPIEAKKMIGYVSLGKLNGKQLCLAVMSYAYKRTKARFIMHQVNLRWRDLLFKDKPLIKQFLPSDKSIKVNNNFKDFSSQVSRSVYGDKKLVFELHFLEKTLNNLEIVDYVRYHTVQMDRSMYLRPKYISEKQIRLLEWYKFKRIKFLWDPSEQIEKLAVVLHRVAQKVPSIHQVDFTGGYSENDYWKEDDRVPTIHYKLKGKRQIANFIKIFKGNEATESEFQLVSEDEKVNIKRLLQSQVSKGLMKVKYVTKSVYTDQDYDFQRDNFPKYKIRADLFWTFSPQSDQSTLPTVLKQTFHSLLTTKSKMKGGCQIQIDDLLRIIIKRGNQSGLYEAIYYRQLYIERQTKGEKIENILNGISKISEVPILQHSYVRELVICRAQRHSAFLLTVLIKMFSKSLNSLRFTSTRPPGRLIPDRNEHASSRIRIKFQEPQEYKFEAEFGFRLITLPKLSKLEIELCTIDDLGHINLYTNLLNIAYESISDLNVCIESTIHDRMNLQENSNALYELKDAVGRLKNMRRLSVNLFAFILFQGRLVANPNYQQLTFLSIYGQEQITHYQEERIRRFFRKNLQNEYLDSEFSDNNFDLDYDPGLVQTVAVDTFKKFFPQLAELRILKIDYTFLNAIFSEQQFPNLKKIIIVANEGLNRTKEIVHEIAWTRPPGFKFTIIAREGRGKLYAGDYIRQFYEINPNKKLKIKFQYMANFIQ</sequence>
<dbReference type="Proteomes" id="UP000785679">
    <property type="component" value="Unassembled WGS sequence"/>
</dbReference>
<protein>
    <submittedName>
        <fullName evidence="1">Uncharacterized protein</fullName>
    </submittedName>
</protein>